<feature type="domain" description="L-erythro-3,5-diaminohexanoate dehydrogenase N-terminal" evidence="1">
    <location>
        <begin position="1"/>
        <end position="85"/>
    </location>
</feature>
<name>X1V4C2_9ZZZZ</name>
<dbReference type="SUPFAM" id="SSF51735">
    <property type="entry name" value="NAD(P)-binding Rossmann-fold domains"/>
    <property type="match status" value="1"/>
</dbReference>
<accession>X1V4C2</accession>
<comment type="caution">
    <text evidence="2">The sequence shown here is derived from an EMBL/GenBank/DDBJ whole genome shotgun (WGS) entry which is preliminary data.</text>
</comment>
<organism evidence="2">
    <name type="scientific">marine sediment metagenome</name>
    <dbReference type="NCBI Taxonomy" id="412755"/>
    <lineage>
        <taxon>unclassified sequences</taxon>
        <taxon>metagenomes</taxon>
        <taxon>ecological metagenomes</taxon>
    </lineage>
</organism>
<dbReference type="EMBL" id="BARW01026915">
    <property type="protein sequence ID" value="GAJ10662.1"/>
    <property type="molecule type" value="Genomic_DNA"/>
</dbReference>
<gene>
    <name evidence="2" type="ORF">S12H4_43786</name>
</gene>
<dbReference type="Gene3D" id="3.40.50.720">
    <property type="entry name" value="NAD(P)-binding Rossmann-like Domain"/>
    <property type="match status" value="1"/>
</dbReference>
<protein>
    <recommendedName>
        <fullName evidence="1">L-erythro-3,5-diaminohexanoate dehydrogenase N-terminal domain-containing protein</fullName>
    </recommendedName>
</protein>
<dbReference type="AlphaFoldDB" id="X1V4C2"/>
<evidence type="ECO:0000313" key="2">
    <source>
        <dbReference type="EMBL" id="GAJ10662.1"/>
    </source>
</evidence>
<evidence type="ECO:0000259" key="1">
    <source>
        <dbReference type="Pfam" id="PF26370"/>
    </source>
</evidence>
<dbReference type="InterPro" id="IPR036291">
    <property type="entry name" value="NAD(P)-bd_dom_sf"/>
</dbReference>
<feature type="non-terminal residue" evidence="2">
    <location>
        <position position="258"/>
    </location>
</feature>
<sequence>VQERGKMQNPVTGSGGMLIGIVEKVGTDLQDKIDLQIGDRIASLVSLSLTPLKIEKILDINPDIDRVEIEGKAILFESGIYAILPKDMEATLSLAALDVAGAPAQVKNLVKEGDCVLILGATGKSGLMCSYMAKKMVGNKGKVIGQARNESRAKFLRETEFCHEVIVADVLNPINILEETLKANGGNEVDITINCLSIPNSELSSILPVRDEGIVYFFSMATSFTKAALGAEGIGKDVTMIIGNGYTKNHAQITLDLL</sequence>
<feature type="non-terminal residue" evidence="2">
    <location>
        <position position="1"/>
    </location>
</feature>
<reference evidence="2" key="1">
    <citation type="journal article" date="2014" name="Front. Microbiol.">
        <title>High frequency of phylogenetically diverse reductive dehalogenase-homologous genes in deep subseafloor sedimentary metagenomes.</title>
        <authorList>
            <person name="Kawai M."/>
            <person name="Futagami T."/>
            <person name="Toyoda A."/>
            <person name="Takaki Y."/>
            <person name="Nishi S."/>
            <person name="Hori S."/>
            <person name="Arai W."/>
            <person name="Tsubouchi T."/>
            <person name="Morono Y."/>
            <person name="Uchiyama I."/>
            <person name="Ito T."/>
            <person name="Fujiyama A."/>
            <person name="Inagaki F."/>
            <person name="Takami H."/>
        </authorList>
    </citation>
    <scope>NUCLEOTIDE SEQUENCE</scope>
    <source>
        <strain evidence="2">Expedition CK06-06</strain>
    </source>
</reference>
<dbReference type="Pfam" id="PF26370">
    <property type="entry name" value="KDD_N"/>
    <property type="match status" value="1"/>
</dbReference>
<proteinExistence type="predicted"/>
<dbReference type="InterPro" id="IPR058932">
    <property type="entry name" value="KDD_N"/>
</dbReference>